<dbReference type="EMBL" id="JBBLZC010000101">
    <property type="protein sequence ID" value="MEK0086235.1"/>
    <property type="molecule type" value="Genomic_DNA"/>
</dbReference>
<evidence type="ECO:0000313" key="1">
    <source>
        <dbReference type="EMBL" id="MEK0086235.1"/>
    </source>
</evidence>
<accession>A0ABU8Y0Q2</accession>
<name>A0ABU8Y0Q2_9PROT</name>
<protein>
    <submittedName>
        <fullName evidence="1">Uncharacterized protein</fullName>
    </submittedName>
</protein>
<reference evidence="1 2" key="1">
    <citation type="submission" date="2024-01" db="EMBL/GenBank/DDBJ databases">
        <title>Multi-omics insights into the function and evolution of sodium benzoate biodegradation pathways in Benzoatithermus flavus gen. nov., sp. nov. from hot spring.</title>
        <authorList>
            <person name="Hu C.-J."/>
            <person name="Li W.-J."/>
        </authorList>
    </citation>
    <scope>NUCLEOTIDE SEQUENCE [LARGE SCALE GENOMIC DNA]</scope>
    <source>
        <strain evidence="1 2">SYSU G07066</strain>
    </source>
</reference>
<dbReference type="RefSeq" id="WP_418162055.1">
    <property type="nucleotide sequence ID" value="NZ_JBBLZC010000101.1"/>
</dbReference>
<organism evidence="1 2">
    <name type="scientific">Benzoatithermus flavus</name>
    <dbReference type="NCBI Taxonomy" id="3108223"/>
    <lineage>
        <taxon>Bacteria</taxon>
        <taxon>Pseudomonadati</taxon>
        <taxon>Pseudomonadota</taxon>
        <taxon>Alphaproteobacteria</taxon>
        <taxon>Geminicoccales</taxon>
        <taxon>Geminicoccaceae</taxon>
        <taxon>Benzoatithermus</taxon>
    </lineage>
</organism>
<evidence type="ECO:0000313" key="2">
    <source>
        <dbReference type="Proteomes" id="UP001375743"/>
    </source>
</evidence>
<keyword evidence="2" id="KW-1185">Reference proteome</keyword>
<proteinExistence type="predicted"/>
<sequence>HAMRSILKASQSMEDIEKVGHLYHNIVLIEHLLDVMEFSMDENERFDAFSDLKQKTPLWLEQVSDFLRVGRTVKEVL</sequence>
<gene>
    <name evidence="1" type="ORF">U1T56_24125</name>
</gene>
<dbReference type="Proteomes" id="UP001375743">
    <property type="component" value="Unassembled WGS sequence"/>
</dbReference>
<feature type="non-terminal residue" evidence="1">
    <location>
        <position position="1"/>
    </location>
</feature>
<comment type="caution">
    <text evidence="1">The sequence shown here is derived from an EMBL/GenBank/DDBJ whole genome shotgun (WGS) entry which is preliminary data.</text>
</comment>